<sequence>MNKKQKLVLHLLVWYFNLFYDNTVNLNFHSWTNPLTYSMTIVGIVVFYVNYFLVFPRTMKKGRYVLWLAAALLSMVFGAGVRYLIEEVIYPHTIGVNNYYGDYTALFYIKDNLHYIAPWVVISVLVSALEEWMQNRQERNELAVQSKTAELSFLKSQINPHFLFNSLNNIYSLAYKKSDEAPEAILKLSGIMRYMLEQSQAHQVPLQKELEYMHDYIALQQLRFKNGSAFTMEVHGDVNGQQIAPLLLISFVENIFKHGDVTDTGMPARVQLLVNGNDLVFKGENTIKLQQKDHVSGIGQQNVKRRLDLLYAGKYDLKIAEKENRYYSTLKLVLA</sequence>
<dbReference type="OrthoDB" id="9809908at2"/>
<keyword evidence="1" id="KW-1133">Transmembrane helix</keyword>
<evidence type="ECO:0000256" key="1">
    <source>
        <dbReference type="SAM" id="Phobius"/>
    </source>
</evidence>
<dbReference type="GO" id="GO:0000155">
    <property type="term" value="F:phosphorelay sensor kinase activity"/>
    <property type="evidence" value="ECO:0007669"/>
    <property type="project" value="InterPro"/>
</dbReference>
<dbReference type="GO" id="GO:0016020">
    <property type="term" value="C:membrane"/>
    <property type="evidence" value="ECO:0007669"/>
    <property type="project" value="InterPro"/>
</dbReference>
<evidence type="ECO:0000259" key="2">
    <source>
        <dbReference type="Pfam" id="PF06580"/>
    </source>
</evidence>
<feature type="transmembrane region" description="Helical" evidence="1">
    <location>
        <begin position="7"/>
        <end position="23"/>
    </location>
</feature>
<dbReference type="Pfam" id="PF06580">
    <property type="entry name" value="His_kinase"/>
    <property type="match status" value="1"/>
</dbReference>
<accession>A0A3E1NPL8</accession>
<gene>
    <name evidence="3" type="ORF">DXN05_02635</name>
</gene>
<dbReference type="Proteomes" id="UP000261284">
    <property type="component" value="Unassembled WGS sequence"/>
</dbReference>
<feature type="transmembrane region" description="Helical" evidence="1">
    <location>
        <begin position="35"/>
        <end position="53"/>
    </location>
</feature>
<dbReference type="InterPro" id="IPR010559">
    <property type="entry name" value="Sig_transdc_His_kin_internal"/>
</dbReference>
<keyword evidence="1" id="KW-0472">Membrane</keyword>
<comment type="caution">
    <text evidence="3">The sequence shown here is derived from an EMBL/GenBank/DDBJ whole genome shotgun (WGS) entry which is preliminary data.</text>
</comment>
<protein>
    <submittedName>
        <fullName evidence="3">Histidine kinase</fullName>
    </submittedName>
</protein>
<proteinExistence type="predicted"/>
<dbReference type="InterPro" id="IPR050640">
    <property type="entry name" value="Bact_2-comp_sensor_kinase"/>
</dbReference>
<feature type="domain" description="Signal transduction histidine kinase internal region" evidence="2">
    <location>
        <begin position="149"/>
        <end position="226"/>
    </location>
</feature>
<name>A0A3E1NPL8_9BACT</name>
<dbReference type="PANTHER" id="PTHR34220:SF7">
    <property type="entry name" value="SENSOR HISTIDINE KINASE YPDA"/>
    <property type="match status" value="1"/>
</dbReference>
<dbReference type="AlphaFoldDB" id="A0A3E1NPL8"/>
<keyword evidence="4" id="KW-1185">Reference proteome</keyword>
<evidence type="ECO:0000313" key="4">
    <source>
        <dbReference type="Proteomes" id="UP000261284"/>
    </source>
</evidence>
<keyword evidence="1" id="KW-0812">Transmembrane</keyword>
<feature type="transmembrane region" description="Helical" evidence="1">
    <location>
        <begin position="65"/>
        <end position="85"/>
    </location>
</feature>
<organism evidence="3 4">
    <name type="scientific">Deminuibacter soli</name>
    <dbReference type="NCBI Taxonomy" id="2291815"/>
    <lineage>
        <taxon>Bacteria</taxon>
        <taxon>Pseudomonadati</taxon>
        <taxon>Bacteroidota</taxon>
        <taxon>Chitinophagia</taxon>
        <taxon>Chitinophagales</taxon>
        <taxon>Chitinophagaceae</taxon>
        <taxon>Deminuibacter</taxon>
    </lineage>
</organism>
<dbReference type="EMBL" id="QTJU01000001">
    <property type="protein sequence ID" value="RFM29889.1"/>
    <property type="molecule type" value="Genomic_DNA"/>
</dbReference>
<keyword evidence="3" id="KW-0418">Kinase</keyword>
<reference evidence="3 4" key="1">
    <citation type="submission" date="2018-08" db="EMBL/GenBank/DDBJ databases">
        <title>Chitinophagaceae sp. K23C18032701, a novel bacterium isolated from forest soil.</title>
        <authorList>
            <person name="Wang C."/>
        </authorList>
    </citation>
    <scope>NUCLEOTIDE SEQUENCE [LARGE SCALE GENOMIC DNA]</scope>
    <source>
        <strain evidence="3 4">K23C18032701</strain>
    </source>
</reference>
<keyword evidence="3" id="KW-0808">Transferase</keyword>
<dbReference type="RefSeq" id="WP_116845644.1">
    <property type="nucleotide sequence ID" value="NZ_QTJU01000001.1"/>
</dbReference>
<evidence type="ECO:0000313" key="3">
    <source>
        <dbReference type="EMBL" id="RFM29889.1"/>
    </source>
</evidence>
<dbReference type="PANTHER" id="PTHR34220">
    <property type="entry name" value="SENSOR HISTIDINE KINASE YPDA"/>
    <property type="match status" value="1"/>
</dbReference>